<dbReference type="Gene3D" id="1.10.45.10">
    <property type="entry name" value="Vanillyl-alcohol Oxidase, Chain A, domain 4"/>
    <property type="match status" value="1"/>
</dbReference>
<reference evidence="4 5" key="1">
    <citation type="submission" date="2024-09" db="EMBL/GenBank/DDBJ databases">
        <authorList>
            <person name="Sun Q."/>
            <person name="Mori K."/>
        </authorList>
    </citation>
    <scope>NUCLEOTIDE SEQUENCE [LARGE SCALE GENOMIC DNA]</scope>
    <source>
        <strain evidence="4 5">KCTC 23076</strain>
    </source>
</reference>
<dbReference type="Proteomes" id="UP001589896">
    <property type="component" value="Unassembled WGS sequence"/>
</dbReference>
<dbReference type="InterPro" id="IPR016166">
    <property type="entry name" value="FAD-bd_PCMH"/>
</dbReference>
<dbReference type="InterPro" id="IPR016169">
    <property type="entry name" value="FAD-bd_PCMH_sub2"/>
</dbReference>
<accession>A0ABV6RMQ5</accession>
<dbReference type="SUPFAM" id="SSF56176">
    <property type="entry name" value="FAD-binding/transporter-associated domain-like"/>
    <property type="match status" value="1"/>
</dbReference>
<dbReference type="InterPro" id="IPR006094">
    <property type="entry name" value="Oxid_FAD_bind_N"/>
</dbReference>
<comment type="caution">
    <text evidence="4">The sequence shown here is derived from an EMBL/GenBank/DDBJ whole genome shotgun (WGS) entry which is preliminary data.</text>
</comment>
<dbReference type="RefSeq" id="WP_386667956.1">
    <property type="nucleotide sequence ID" value="NZ_JBHLTG010000002.1"/>
</dbReference>
<dbReference type="InterPro" id="IPR036318">
    <property type="entry name" value="FAD-bd_PCMH-like_sf"/>
</dbReference>
<dbReference type="PANTHER" id="PTHR43762:SF1">
    <property type="entry name" value="D-ARABINONO-1,4-LACTONE OXIDASE"/>
    <property type="match status" value="1"/>
</dbReference>
<dbReference type="Gene3D" id="3.30.70.2520">
    <property type="match status" value="1"/>
</dbReference>
<keyword evidence="1" id="KW-0285">Flavoprotein</keyword>
<protein>
    <submittedName>
        <fullName evidence="4">D-arabinono-1,4-lactone oxidase</fullName>
    </submittedName>
</protein>
<dbReference type="Pfam" id="PF04030">
    <property type="entry name" value="ALO"/>
    <property type="match status" value="1"/>
</dbReference>
<evidence type="ECO:0000259" key="3">
    <source>
        <dbReference type="PROSITE" id="PS51387"/>
    </source>
</evidence>
<dbReference type="PANTHER" id="PTHR43762">
    <property type="entry name" value="L-GULONOLACTONE OXIDASE"/>
    <property type="match status" value="1"/>
</dbReference>
<keyword evidence="5" id="KW-1185">Reference proteome</keyword>
<evidence type="ECO:0000313" key="4">
    <source>
        <dbReference type="EMBL" id="MFC0678262.1"/>
    </source>
</evidence>
<dbReference type="InterPro" id="IPR016171">
    <property type="entry name" value="Vanillyl_alc_oxidase_C-sub2"/>
</dbReference>
<dbReference type="Pfam" id="PF01565">
    <property type="entry name" value="FAD_binding_4"/>
    <property type="match status" value="1"/>
</dbReference>
<gene>
    <name evidence="4" type="ORF">ACFFGH_10465</name>
</gene>
<name>A0ABV6RMQ5_9GAMM</name>
<proteinExistence type="predicted"/>
<feature type="domain" description="FAD-binding PCMH-type" evidence="3">
    <location>
        <begin position="10"/>
        <end position="174"/>
    </location>
</feature>
<dbReference type="InterPro" id="IPR010031">
    <property type="entry name" value="FAD_lactone_oxidase-like"/>
</dbReference>
<dbReference type="PROSITE" id="PS51387">
    <property type="entry name" value="FAD_PCMH"/>
    <property type="match status" value="1"/>
</dbReference>
<evidence type="ECO:0000256" key="1">
    <source>
        <dbReference type="ARBA" id="ARBA00022827"/>
    </source>
</evidence>
<dbReference type="EMBL" id="JBHLTG010000002">
    <property type="protein sequence ID" value="MFC0678262.1"/>
    <property type="molecule type" value="Genomic_DNA"/>
</dbReference>
<dbReference type="PIRSF" id="PIRSF000136">
    <property type="entry name" value="LGO_GLO"/>
    <property type="match status" value="1"/>
</dbReference>
<dbReference type="InterPro" id="IPR016167">
    <property type="entry name" value="FAD-bd_PCMH_sub1"/>
</dbReference>
<dbReference type="Gene3D" id="3.30.465.10">
    <property type="match status" value="1"/>
</dbReference>
<keyword evidence="2" id="KW-0560">Oxidoreductase</keyword>
<evidence type="ECO:0000256" key="2">
    <source>
        <dbReference type="ARBA" id="ARBA00023002"/>
    </source>
</evidence>
<dbReference type="Gene3D" id="3.30.43.10">
    <property type="entry name" value="Uridine Diphospho-n-acetylenolpyruvylglucosamine Reductase, domain 2"/>
    <property type="match status" value="1"/>
</dbReference>
<sequence>MPEENWAGNLTYRARAVHHPGSIEEVQSLVAGSDSIRGLGSRHSFSDIADTTGELIVLDRLDPDVRIDPAARTVTASAGLRYGDLATALHAEGWALGNLASLPHISIAGTVATGTHGSGVGSRSLAAAVAALELVSADGELRWIRRGDADFDGAVVSLGALGIVTRMTLDIVPAYDVWQTVYVGLAWSTAIDHLDELLGSAYSVSLFTNWADADIRQVWRKSTADDAPAELFGAAPAVGQQHPVPDAPTEFTTAQGGAPGPWHERLPHFRLEFTPSAGEELQSEYVIPRRFAAEAITAMRELGPRVAHAIQISEVRTFAADSLWLSGAEGTDVIAFHFTWRKDPDLVLPLLPRLEATLAPFSARPHWGKLFAGTGEQVRSLYPRFADFSALRDRLDPQRKFDNDFLRRIVDRGVRRW</sequence>
<dbReference type="Gene3D" id="3.30.70.2530">
    <property type="match status" value="1"/>
</dbReference>
<keyword evidence="1" id="KW-0274">FAD</keyword>
<organism evidence="4 5">
    <name type="scientific">Lysobacter korlensis</name>
    <dbReference type="NCBI Taxonomy" id="553636"/>
    <lineage>
        <taxon>Bacteria</taxon>
        <taxon>Pseudomonadati</taxon>
        <taxon>Pseudomonadota</taxon>
        <taxon>Gammaproteobacteria</taxon>
        <taxon>Lysobacterales</taxon>
        <taxon>Lysobacteraceae</taxon>
        <taxon>Lysobacter</taxon>
    </lineage>
</organism>
<dbReference type="InterPro" id="IPR007173">
    <property type="entry name" value="ALO_C"/>
</dbReference>
<evidence type="ECO:0000313" key="5">
    <source>
        <dbReference type="Proteomes" id="UP001589896"/>
    </source>
</evidence>